<organism evidence="4 5">
    <name type="scientific">Diabrotica balteata</name>
    <name type="common">Banded cucumber beetle</name>
    <dbReference type="NCBI Taxonomy" id="107213"/>
    <lineage>
        <taxon>Eukaryota</taxon>
        <taxon>Metazoa</taxon>
        <taxon>Ecdysozoa</taxon>
        <taxon>Arthropoda</taxon>
        <taxon>Hexapoda</taxon>
        <taxon>Insecta</taxon>
        <taxon>Pterygota</taxon>
        <taxon>Neoptera</taxon>
        <taxon>Endopterygota</taxon>
        <taxon>Coleoptera</taxon>
        <taxon>Polyphaga</taxon>
        <taxon>Cucujiformia</taxon>
        <taxon>Chrysomeloidea</taxon>
        <taxon>Chrysomelidae</taxon>
        <taxon>Galerucinae</taxon>
        <taxon>Diabroticina</taxon>
        <taxon>Diabroticites</taxon>
        <taxon>Diabrotica</taxon>
    </lineage>
</organism>
<dbReference type="AlphaFoldDB" id="A0A9N9SQ35"/>
<dbReference type="InterPro" id="IPR017920">
    <property type="entry name" value="COMM"/>
</dbReference>
<feature type="domain" description="COMM" evidence="3">
    <location>
        <begin position="120"/>
        <end position="183"/>
    </location>
</feature>
<dbReference type="PROSITE" id="PS51269">
    <property type="entry name" value="COMM"/>
    <property type="match status" value="1"/>
</dbReference>
<sequence>MNISELSKSTINLVSDIPNDYRNKILKLVFSSYLLTEQERTKTVLNLSRDINIPKEDLEEILGVYLMFVTLFLRFEDNEFVERLTEIGFSPEFIENLPLIGNRDSIIENLRRSYTENFGKLSLFRWRIDISLSNSDLVKVPNVVVLSITLTNRRKYTIELDPTTFHKLRYSVSFLLNQLNSLRSNK</sequence>
<protein>
    <recommendedName>
        <fullName evidence="1">COMM domain-containing protein 5</fullName>
    </recommendedName>
</protein>
<dbReference type="OrthoDB" id="203754at2759"/>
<dbReference type="InterPro" id="IPR037357">
    <property type="entry name" value="COMMD5"/>
</dbReference>
<dbReference type="PANTHER" id="PTHR15666:SF1">
    <property type="entry name" value="COMM DOMAIN-CONTAINING PROTEIN 5"/>
    <property type="match status" value="1"/>
</dbReference>
<gene>
    <name evidence="4" type="ORF">DIABBA_LOCUS2131</name>
</gene>
<dbReference type="Pfam" id="PF07258">
    <property type="entry name" value="COMM_domain"/>
    <property type="match status" value="1"/>
</dbReference>
<evidence type="ECO:0000313" key="4">
    <source>
        <dbReference type="EMBL" id="CAG9828196.1"/>
    </source>
</evidence>
<dbReference type="EMBL" id="OU898285">
    <property type="protein sequence ID" value="CAG9828196.1"/>
    <property type="molecule type" value="Genomic_DNA"/>
</dbReference>
<comment type="similarity">
    <text evidence="2">Belongs to the COMM domain-containing protein 5 family.</text>
</comment>
<dbReference type="PANTHER" id="PTHR15666">
    <property type="entry name" value="COMM DOMAIN CONTAINING PROTEIN 5"/>
    <property type="match status" value="1"/>
</dbReference>
<evidence type="ECO:0000256" key="2">
    <source>
        <dbReference type="ARBA" id="ARBA00093452"/>
    </source>
</evidence>
<accession>A0A9N9SQ35</accession>
<proteinExistence type="inferred from homology"/>
<dbReference type="Proteomes" id="UP001153709">
    <property type="component" value="Chromosome 10"/>
</dbReference>
<evidence type="ECO:0000256" key="1">
    <source>
        <dbReference type="ARBA" id="ARBA00016556"/>
    </source>
</evidence>
<evidence type="ECO:0000259" key="3">
    <source>
        <dbReference type="PROSITE" id="PS51269"/>
    </source>
</evidence>
<keyword evidence="5" id="KW-1185">Reference proteome</keyword>
<name>A0A9N9SQ35_DIABA</name>
<dbReference type="GO" id="GO:0005634">
    <property type="term" value="C:nucleus"/>
    <property type="evidence" value="ECO:0007669"/>
    <property type="project" value="TreeGrafter"/>
</dbReference>
<evidence type="ECO:0000313" key="5">
    <source>
        <dbReference type="Proteomes" id="UP001153709"/>
    </source>
</evidence>
<reference evidence="4" key="1">
    <citation type="submission" date="2022-01" db="EMBL/GenBank/DDBJ databases">
        <authorList>
            <person name="King R."/>
        </authorList>
    </citation>
    <scope>NUCLEOTIDE SEQUENCE</scope>
</reference>